<name>A0A109JR79_9HYPH</name>
<protein>
    <submittedName>
        <fullName evidence="1">Uncharacterized protein</fullName>
    </submittedName>
</protein>
<accession>A0A109JR79</accession>
<proteinExistence type="predicted"/>
<dbReference type="Proteomes" id="UP000068164">
    <property type="component" value="Unassembled WGS sequence"/>
</dbReference>
<evidence type="ECO:0000313" key="1">
    <source>
        <dbReference type="EMBL" id="KWV53658.1"/>
    </source>
</evidence>
<gene>
    <name evidence="1" type="ORF">AS026_03125</name>
</gene>
<dbReference type="AlphaFoldDB" id="A0A109JR79"/>
<reference evidence="1 2" key="1">
    <citation type="submission" date="2015-11" db="EMBL/GenBank/DDBJ databases">
        <title>Draft Genome Sequence of the Strain BR 10423 (Rhizobium sp.) isolated from nodules of Mimosa pudica.</title>
        <authorList>
            <person name="Barauna A.C."/>
            <person name="Zilli J.E."/>
            <person name="Simoes-Araujo J.L."/>
            <person name="Reis V.M."/>
            <person name="James E.K."/>
            <person name="Reis F.B.Jr."/>
            <person name="Rouws L.F."/>
            <person name="Passos S.R."/>
            <person name="Gois S.R."/>
        </authorList>
    </citation>
    <scope>NUCLEOTIDE SEQUENCE [LARGE SCALE GENOMIC DNA]</scope>
    <source>
        <strain evidence="1 2">BR10423</strain>
    </source>
</reference>
<sequence>MILLTLRDNTASATSRPSTTTSGALPAELSRALVSTVLSPFYALAKLVPSYASMLHRMPATTVARKPS</sequence>
<keyword evidence="2" id="KW-1185">Reference proteome</keyword>
<organism evidence="1 2">
    <name type="scientific">Rhizobium altiplani</name>
    <dbReference type="NCBI Taxonomy" id="1864509"/>
    <lineage>
        <taxon>Bacteria</taxon>
        <taxon>Pseudomonadati</taxon>
        <taxon>Pseudomonadota</taxon>
        <taxon>Alphaproteobacteria</taxon>
        <taxon>Hyphomicrobiales</taxon>
        <taxon>Rhizobiaceae</taxon>
        <taxon>Rhizobium/Agrobacterium group</taxon>
        <taxon>Rhizobium</taxon>
    </lineage>
</organism>
<comment type="caution">
    <text evidence="1">The sequence shown here is derived from an EMBL/GenBank/DDBJ whole genome shotgun (WGS) entry which is preliminary data.</text>
</comment>
<dbReference type="EMBL" id="LNCD01000064">
    <property type="protein sequence ID" value="KWV53658.1"/>
    <property type="molecule type" value="Genomic_DNA"/>
</dbReference>
<evidence type="ECO:0000313" key="2">
    <source>
        <dbReference type="Proteomes" id="UP000068164"/>
    </source>
</evidence>